<dbReference type="EMBL" id="JAKUCV010003908">
    <property type="protein sequence ID" value="KAJ4837187.1"/>
    <property type="molecule type" value="Genomic_DNA"/>
</dbReference>
<dbReference type="Proteomes" id="UP001141552">
    <property type="component" value="Unassembled WGS sequence"/>
</dbReference>
<dbReference type="AlphaFoldDB" id="A0A9Q0FV43"/>
<reference evidence="2" key="1">
    <citation type="submission" date="2022-02" db="EMBL/GenBank/DDBJ databases">
        <authorList>
            <person name="Henning P.M."/>
            <person name="McCubbin A.G."/>
            <person name="Shore J.S."/>
        </authorList>
    </citation>
    <scope>NUCLEOTIDE SEQUENCE</scope>
    <source>
        <strain evidence="2">F60SS</strain>
        <tissue evidence="2">Leaves</tissue>
    </source>
</reference>
<evidence type="ECO:0000313" key="2">
    <source>
        <dbReference type="EMBL" id="KAJ4837187.1"/>
    </source>
</evidence>
<evidence type="ECO:0000256" key="1">
    <source>
        <dbReference type="SAM" id="MobiDB-lite"/>
    </source>
</evidence>
<feature type="non-terminal residue" evidence="2">
    <location>
        <position position="1"/>
    </location>
</feature>
<feature type="compositionally biased region" description="Polar residues" evidence="1">
    <location>
        <begin position="12"/>
        <end position="43"/>
    </location>
</feature>
<accession>A0A9Q0FV43</accession>
<name>A0A9Q0FV43_9ROSI</name>
<feature type="region of interest" description="Disordered" evidence="1">
    <location>
        <begin position="59"/>
        <end position="88"/>
    </location>
</feature>
<organism evidence="2 3">
    <name type="scientific">Turnera subulata</name>
    <dbReference type="NCBI Taxonomy" id="218843"/>
    <lineage>
        <taxon>Eukaryota</taxon>
        <taxon>Viridiplantae</taxon>
        <taxon>Streptophyta</taxon>
        <taxon>Embryophyta</taxon>
        <taxon>Tracheophyta</taxon>
        <taxon>Spermatophyta</taxon>
        <taxon>Magnoliopsida</taxon>
        <taxon>eudicotyledons</taxon>
        <taxon>Gunneridae</taxon>
        <taxon>Pentapetalae</taxon>
        <taxon>rosids</taxon>
        <taxon>fabids</taxon>
        <taxon>Malpighiales</taxon>
        <taxon>Passifloraceae</taxon>
        <taxon>Turnera</taxon>
    </lineage>
</organism>
<protein>
    <submittedName>
        <fullName evidence="2">Uncharacterized protein</fullName>
    </submittedName>
</protein>
<sequence>ESPTRKLYSRKSLLQQPQSRPTQTNKNTFLFSLSRPSSHNQTTPISLILVPTSTSWRTQKHQLARPLTHPETPVSAPRLGRWRAQKRT</sequence>
<keyword evidence="3" id="KW-1185">Reference proteome</keyword>
<evidence type="ECO:0000313" key="3">
    <source>
        <dbReference type="Proteomes" id="UP001141552"/>
    </source>
</evidence>
<reference evidence="2" key="2">
    <citation type="journal article" date="2023" name="Plants (Basel)">
        <title>Annotation of the Turnera subulata (Passifloraceae) Draft Genome Reveals the S-Locus Evolved after the Divergence of Turneroideae from Passifloroideae in a Stepwise Manner.</title>
        <authorList>
            <person name="Henning P.M."/>
            <person name="Roalson E.H."/>
            <person name="Mir W."/>
            <person name="McCubbin A.G."/>
            <person name="Shore J.S."/>
        </authorList>
    </citation>
    <scope>NUCLEOTIDE SEQUENCE</scope>
    <source>
        <strain evidence="2">F60SS</strain>
    </source>
</reference>
<proteinExistence type="predicted"/>
<gene>
    <name evidence="2" type="ORF">Tsubulata_030085</name>
</gene>
<feature type="region of interest" description="Disordered" evidence="1">
    <location>
        <begin position="1"/>
        <end position="43"/>
    </location>
</feature>
<comment type="caution">
    <text evidence="2">The sequence shown here is derived from an EMBL/GenBank/DDBJ whole genome shotgun (WGS) entry which is preliminary data.</text>
</comment>